<evidence type="ECO:0000256" key="5">
    <source>
        <dbReference type="ARBA" id="ARBA00023027"/>
    </source>
</evidence>
<keyword evidence="4 7" id="KW-0560">Oxidoreductase</keyword>
<dbReference type="PIRSF" id="PIRSF500134">
    <property type="entry name" value="UDPglc_DH_bac"/>
    <property type="match status" value="1"/>
</dbReference>
<dbReference type="PIRSF" id="PIRSF000124">
    <property type="entry name" value="UDPglc_GDPman_dh"/>
    <property type="match status" value="1"/>
</dbReference>
<feature type="binding site" evidence="10">
    <location>
        <position position="87"/>
    </location>
    <ligand>
        <name>NAD(+)</name>
        <dbReference type="ChEBI" id="CHEBI:57540"/>
    </ligand>
</feature>
<feature type="binding site" evidence="9">
    <location>
        <position position="261"/>
    </location>
    <ligand>
        <name>substrate</name>
    </ligand>
</feature>
<evidence type="ECO:0000256" key="4">
    <source>
        <dbReference type="ARBA" id="ARBA00023002"/>
    </source>
</evidence>
<dbReference type="InterPro" id="IPR008927">
    <property type="entry name" value="6-PGluconate_DH-like_C_sf"/>
</dbReference>
<feature type="binding site" evidence="10">
    <location>
        <position position="31"/>
    </location>
    <ligand>
        <name>NAD(+)</name>
        <dbReference type="ChEBI" id="CHEBI:57540"/>
    </ligand>
</feature>
<evidence type="ECO:0000256" key="3">
    <source>
        <dbReference type="ARBA" id="ARBA00012954"/>
    </source>
</evidence>
<dbReference type="SUPFAM" id="SSF48179">
    <property type="entry name" value="6-phosphogluconate dehydrogenase C-terminal domain-like"/>
    <property type="match status" value="1"/>
</dbReference>
<evidence type="ECO:0000313" key="13">
    <source>
        <dbReference type="Proteomes" id="UP001189619"/>
    </source>
</evidence>
<protein>
    <recommendedName>
        <fullName evidence="3 7">UDP-glucose 6-dehydrogenase</fullName>
        <ecNumber evidence="3 7">1.1.1.22</ecNumber>
    </recommendedName>
</protein>
<gene>
    <name evidence="12" type="ORF">BSPP4475_05960</name>
</gene>
<evidence type="ECO:0000256" key="8">
    <source>
        <dbReference type="PIRSR" id="PIRSR500134-1"/>
    </source>
</evidence>
<comment type="catalytic activity">
    <reaction evidence="6 7">
        <text>UDP-alpha-D-glucose + 2 NAD(+) + H2O = UDP-alpha-D-glucuronate + 2 NADH + 3 H(+)</text>
        <dbReference type="Rhea" id="RHEA:23596"/>
        <dbReference type="ChEBI" id="CHEBI:15377"/>
        <dbReference type="ChEBI" id="CHEBI:15378"/>
        <dbReference type="ChEBI" id="CHEBI:57540"/>
        <dbReference type="ChEBI" id="CHEBI:57945"/>
        <dbReference type="ChEBI" id="CHEBI:58052"/>
        <dbReference type="ChEBI" id="CHEBI:58885"/>
        <dbReference type="EC" id="1.1.1.22"/>
    </reaction>
</comment>
<evidence type="ECO:0000256" key="10">
    <source>
        <dbReference type="PIRSR" id="PIRSR500134-3"/>
    </source>
</evidence>
<dbReference type="Pfam" id="PF00984">
    <property type="entry name" value="UDPG_MGDP_dh"/>
    <property type="match status" value="1"/>
</dbReference>
<keyword evidence="5 7" id="KW-0520">NAD</keyword>
<dbReference type="PANTHER" id="PTHR43750:SF3">
    <property type="entry name" value="UDP-GLUCOSE 6-DEHYDROGENASE TUAD"/>
    <property type="match status" value="1"/>
</dbReference>
<feature type="binding site" evidence="9">
    <location>
        <begin position="253"/>
        <end position="257"/>
    </location>
    <ligand>
        <name>substrate</name>
    </ligand>
</feature>
<dbReference type="RefSeq" id="WP_304415236.1">
    <property type="nucleotide sequence ID" value="NZ_OY569118.1"/>
</dbReference>
<feature type="binding site" evidence="9">
    <location>
        <position position="324"/>
    </location>
    <ligand>
        <name>substrate</name>
    </ligand>
</feature>
<evidence type="ECO:0000256" key="2">
    <source>
        <dbReference type="ARBA" id="ARBA00006601"/>
    </source>
</evidence>
<evidence type="ECO:0000256" key="6">
    <source>
        <dbReference type="ARBA" id="ARBA00047473"/>
    </source>
</evidence>
<evidence type="ECO:0000256" key="1">
    <source>
        <dbReference type="ARBA" id="ARBA00004701"/>
    </source>
</evidence>
<dbReference type="PANTHER" id="PTHR43750">
    <property type="entry name" value="UDP-GLUCOSE 6-DEHYDROGENASE TUAD"/>
    <property type="match status" value="1"/>
</dbReference>
<feature type="binding site" evidence="10">
    <location>
        <position position="36"/>
    </location>
    <ligand>
        <name>NAD(+)</name>
        <dbReference type="ChEBI" id="CHEBI:57540"/>
    </ligand>
</feature>
<dbReference type="AlphaFoldDB" id="A0AA48RGR0"/>
<feature type="active site" description="Nucleophile" evidence="8">
    <location>
        <position position="264"/>
    </location>
</feature>
<dbReference type="EMBL" id="OY569118">
    <property type="protein sequence ID" value="CAJ1001857.1"/>
    <property type="molecule type" value="Genomic_DNA"/>
</dbReference>
<dbReference type="SUPFAM" id="SSF52413">
    <property type="entry name" value="UDP-glucose/GDP-mannose dehydrogenase C-terminal domain"/>
    <property type="match status" value="1"/>
</dbReference>
<dbReference type="Pfam" id="PF03720">
    <property type="entry name" value="UDPG_MGDP_dh_C"/>
    <property type="match status" value="1"/>
</dbReference>
<comment type="pathway">
    <text evidence="1">Nucleotide-sugar biosynthesis; UDP-alpha-D-glucuronate biosynthesis; UDP-alpha-D-glucuronate from UDP-alpha-D-glucose: step 1/1.</text>
</comment>
<keyword evidence="13" id="KW-1185">Reference proteome</keyword>
<feature type="binding site" evidence="9">
    <location>
        <position position="208"/>
    </location>
    <ligand>
        <name>substrate</name>
    </ligand>
</feature>
<dbReference type="InterPro" id="IPR014027">
    <property type="entry name" value="UDP-Glc/GDP-Man_DH_C"/>
</dbReference>
<organism evidence="12 13">
    <name type="scientific">Brevibacillus aydinogluensis</name>
    <dbReference type="NCBI Taxonomy" id="927786"/>
    <lineage>
        <taxon>Bacteria</taxon>
        <taxon>Bacillati</taxon>
        <taxon>Bacillota</taxon>
        <taxon>Bacilli</taxon>
        <taxon>Bacillales</taxon>
        <taxon>Paenibacillaceae</taxon>
        <taxon>Brevibacillus</taxon>
    </lineage>
</organism>
<feature type="binding site" evidence="10">
    <location>
        <position position="156"/>
    </location>
    <ligand>
        <name>NAD(+)</name>
        <dbReference type="ChEBI" id="CHEBI:57540"/>
    </ligand>
</feature>
<dbReference type="InterPro" id="IPR017476">
    <property type="entry name" value="UDP-Glc/GDP-Man"/>
</dbReference>
<dbReference type="Pfam" id="PF03721">
    <property type="entry name" value="UDPG_MGDP_dh_N"/>
    <property type="match status" value="1"/>
</dbReference>
<feature type="domain" description="UDP-glucose/GDP-mannose dehydrogenase C-terminal" evidence="11">
    <location>
        <begin position="317"/>
        <end position="419"/>
    </location>
</feature>
<accession>A0AA48RGR0</accession>
<evidence type="ECO:0000259" key="11">
    <source>
        <dbReference type="SMART" id="SM00984"/>
    </source>
</evidence>
<evidence type="ECO:0000256" key="7">
    <source>
        <dbReference type="PIRNR" id="PIRNR000124"/>
    </source>
</evidence>
<name>A0AA48RGR0_9BACL</name>
<evidence type="ECO:0000313" key="12">
    <source>
        <dbReference type="EMBL" id="CAJ1001857.1"/>
    </source>
</evidence>
<dbReference type="GO" id="GO:0051287">
    <property type="term" value="F:NAD binding"/>
    <property type="evidence" value="ECO:0007669"/>
    <property type="project" value="InterPro"/>
</dbReference>
<dbReference type="InterPro" id="IPR001732">
    <property type="entry name" value="UDP-Glc/GDP-Man_DH_N"/>
</dbReference>
<reference evidence="12" key="1">
    <citation type="submission" date="2023-07" db="EMBL/GenBank/DDBJ databases">
        <authorList>
            <person name="Ivanov I."/>
            <person name="Teneva D."/>
            <person name="Stoikov I."/>
        </authorList>
    </citation>
    <scope>NUCLEOTIDE SEQUENCE</scope>
    <source>
        <strain evidence="12">4475</strain>
    </source>
</reference>
<dbReference type="InterPro" id="IPR036220">
    <property type="entry name" value="UDP-Glc/GDP-Man_DH_C_sf"/>
</dbReference>
<dbReference type="KEGG" id="bayd:BSPP4475_05960"/>
<feature type="binding site" evidence="10">
    <location>
        <position position="267"/>
    </location>
    <ligand>
        <name>NAD(+)</name>
        <dbReference type="ChEBI" id="CHEBI:57540"/>
    </ligand>
</feature>
<evidence type="ECO:0000256" key="9">
    <source>
        <dbReference type="PIRSR" id="PIRSR500134-2"/>
    </source>
</evidence>
<dbReference type="SUPFAM" id="SSF51735">
    <property type="entry name" value="NAD(P)-binding Rossmann-fold domains"/>
    <property type="match status" value="1"/>
</dbReference>
<dbReference type="GO" id="GO:0000271">
    <property type="term" value="P:polysaccharide biosynthetic process"/>
    <property type="evidence" value="ECO:0007669"/>
    <property type="project" value="InterPro"/>
</dbReference>
<dbReference type="EC" id="1.1.1.22" evidence="3 7"/>
<dbReference type="InterPro" id="IPR014026">
    <property type="entry name" value="UDP-Glc/GDP-Man_DH_dimer"/>
</dbReference>
<dbReference type="NCBIfam" id="TIGR03026">
    <property type="entry name" value="NDP-sugDHase"/>
    <property type="match status" value="1"/>
</dbReference>
<dbReference type="Gene3D" id="3.40.50.720">
    <property type="entry name" value="NAD(P)-binding Rossmann-like Domain"/>
    <property type="match status" value="2"/>
</dbReference>
<dbReference type="GO" id="GO:0003979">
    <property type="term" value="F:UDP-glucose 6-dehydrogenase activity"/>
    <property type="evidence" value="ECO:0007669"/>
    <property type="project" value="UniProtKB-EC"/>
</dbReference>
<dbReference type="InterPro" id="IPR028357">
    <property type="entry name" value="UDPglc_DH_bac"/>
</dbReference>
<dbReference type="InterPro" id="IPR036291">
    <property type="entry name" value="NAD(P)-bd_dom_sf"/>
</dbReference>
<feature type="binding site" evidence="10">
    <location>
        <position position="122"/>
    </location>
    <ligand>
        <name>NAD(+)</name>
        <dbReference type="ChEBI" id="CHEBI:57540"/>
    </ligand>
</feature>
<dbReference type="SMART" id="SM00984">
    <property type="entry name" value="UDPG_MGDP_dh_C"/>
    <property type="match status" value="1"/>
</dbReference>
<dbReference type="Gene3D" id="1.20.5.100">
    <property type="entry name" value="Cytochrome c1, transmembrane anchor, C-terminal"/>
    <property type="match status" value="1"/>
</dbReference>
<comment type="similarity">
    <text evidence="2 7">Belongs to the UDP-glucose/GDP-mannose dehydrogenase family.</text>
</comment>
<sequence length="434" mass="47815">MDKVAVLGAGYVGLTTAVGLSAFGWPVVCTDVDKEKIESLNKGQVPFFEPGLEEWMAQSMQKGLLTFTPDASIAIRSADVIFVAVGTPSLSDGSVELSDLFAAVSTISEHMTEDKLIVIKSTVPPGTTQRVKEFLGERLAGICSFEVATNPEFLREGSAIADFMRPDRVVIGTDRSAPIERLQRIYQPLIEREVPFIYTNFQTAEMIKYSANSFLAMKVAFINEISRVCDLVGADVLTIARAIGQDPRIGPAYLQPGPGYGGSCLPKDTAAFAHFFRERGMPLPIIEAVMESNRMQHRYAVQKISDYYNTLDGIKLGVLGTAFKGGTSDMRQSPAIPIINQLLQLGTELTLYDPQALDEARQLWGDACLYAEDEYEAAAGQDGIVIVTDWPSFRQLDLDRVAQALSRKVMFDFRSLYQRAKLEQMGFDYIAIGR</sequence>
<feature type="binding site" evidence="9">
    <location>
        <begin position="153"/>
        <end position="156"/>
    </location>
    <ligand>
        <name>substrate</name>
    </ligand>
</feature>
<feature type="binding site" evidence="10">
    <location>
        <position position="331"/>
    </location>
    <ligand>
        <name>NAD(+)</name>
        <dbReference type="ChEBI" id="CHEBI:57540"/>
    </ligand>
</feature>
<dbReference type="Proteomes" id="UP001189619">
    <property type="component" value="Chromosome"/>
</dbReference>
<proteinExistence type="inferred from homology"/>